<dbReference type="PROSITE" id="PS50075">
    <property type="entry name" value="CARRIER"/>
    <property type="match status" value="1"/>
</dbReference>
<keyword evidence="3" id="KW-0808">Transferase</keyword>
<dbReference type="VEuPathDB" id="AmoebaDB:DICPUDRAFT_154553"/>
<dbReference type="Proteomes" id="UP000001064">
    <property type="component" value="Unassembled WGS sequence"/>
</dbReference>
<dbReference type="GeneID" id="10504432"/>
<evidence type="ECO:0000259" key="4">
    <source>
        <dbReference type="PROSITE" id="PS50075"/>
    </source>
</evidence>
<dbReference type="PANTHER" id="PTHR45681">
    <property type="entry name" value="POLYKETIDE SYNTHASE 44-RELATED"/>
    <property type="match status" value="1"/>
</dbReference>
<dbReference type="OrthoDB" id="329835at2759"/>
<dbReference type="InterPro" id="IPR036736">
    <property type="entry name" value="ACP-like_sf"/>
</dbReference>
<gene>
    <name evidence="5" type="ORF">DICPUDRAFT_154553</name>
</gene>
<dbReference type="STRING" id="5786.F0ZRM7"/>
<keyword evidence="2" id="KW-0597">Phosphoprotein</keyword>
<keyword evidence="6" id="KW-1185">Reference proteome</keyword>
<reference evidence="6" key="1">
    <citation type="journal article" date="2011" name="Genome Biol.">
        <title>Comparative genomics of the social amoebae Dictyostelium discoideum and Dictyostelium purpureum.</title>
        <authorList>
            <consortium name="US DOE Joint Genome Institute (JGI-PGF)"/>
            <person name="Sucgang R."/>
            <person name="Kuo A."/>
            <person name="Tian X."/>
            <person name="Salerno W."/>
            <person name="Parikh A."/>
            <person name="Feasley C.L."/>
            <person name="Dalin E."/>
            <person name="Tu H."/>
            <person name="Huang E."/>
            <person name="Barry K."/>
            <person name="Lindquist E."/>
            <person name="Shapiro H."/>
            <person name="Bruce D."/>
            <person name="Schmutz J."/>
            <person name="Salamov A."/>
            <person name="Fey P."/>
            <person name="Gaudet P."/>
            <person name="Anjard C."/>
            <person name="Babu M.M."/>
            <person name="Basu S."/>
            <person name="Bushmanova Y."/>
            <person name="van der Wel H."/>
            <person name="Katoh-Kurasawa M."/>
            <person name="Dinh C."/>
            <person name="Coutinho P.M."/>
            <person name="Saito T."/>
            <person name="Elias M."/>
            <person name="Schaap P."/>
            <person name="Kay R.R."/>
            <person name="Henrissat B."/>
            <person name="Eichinger L."/>
            <person name="Rivero F."/>
            <person name="Putnam N.H."/>
            <person name="West C.M."/>
            <person name="Loomis W.F."/>
            <person name="Chisholm R.L."/>
            <person name="Shaulsky G."/>
            <person name="Strassmann J.E."/>
            <person name="Queller D.C."/>
            <person name="Kuspa A."/>
            <person name="Grigoriev I.V."/>
        </authorList>
    </citation>
    <scope>NUCLEOTIDE SEQUENCE [LARGE SCALE GENOMIC DNA]</scope>
    <source>
        <strain evidence="6">QSDP1</strain>
    </source>
</reference>
<feature type="domain" description="Carrier" evidence="4">
    <location>
        <begin position="127"/>
        <end position="182"/>
    </location>
</feature>
<dbReference type="Pfam" id="PF23297">
    <property type="entry name" value="ACP_SdgA_C"/>
    <property type="match status" value="1"/>
</dbReference>
<accession>F0ZRM7</accession>
<dbReference type="EMBL" id="GL871143">
    <property type="protein sequence ID" value="EGC33412.1"/>
    <property type="molecule type" value="Genomic_DNA"/>
</dbReference>
<evidence type="ECO:0000256" key="3">
    <source>
        <dbReference type="ARBA" id="ARBA00022679"/>
    </source>
</evidence>
<dbReference type="KEGG" id="dpp:DICPUDRAFT_154553"/>
<dbReference type="Gene3D" id="1.10.1200.10">
    <property type="entry name" value="ACP-like"/>
    <property type="match status" value="1"/>
</dbReference>
<dbReference type="Gene3D" id="3.40.50.720">
    <property type="entry name" value="NAD(P)-binding Rossmann-like Domain"/>
    <property type="match status" value="1"/>
</dbReference>
<keyword evidence="1" id="KW-0596">Phosphopantetheine</keyword>
<sequence length="182" mass="20193">MNQCTYVSANCVLDSLAKYRKSLGLSALSVNWGHIGTSGIVARTESVGELLDGIGLEAMPTNILLGVLDLLLQNKQKLHTEYNNILVNKMNFEKLHFIVKNGGNSFGFKINSLNDQKKLTKVNNSEEHIDEIQKAVVSKLADLLSINESNINTNTILSDFGFDSLLVVQAKNWLDKKFKKLV</sequence>
<evidence type="ECO:0000256" key="2">
    <source>
        <dbReference type="ARBA" id="ARBA00022553"/>
    </source>
</evidence>
<dbReference type="Pfam" id="PF08659">
    <property type="entry name" value="KR"/>
    <property type="match status" value="1"/>
</dbReference>
<name>F0ZRM7_DICPU</name>
<dbReference type="PANTHER" id="PTHR45681:SF4">
    <property type="entry name" value="BETA-KETOACYL SYNTHASE FAMILY PROTEIN-RELATED"/>
    <property type="match status" value="1"/>
</dbReference>
<organism evidence="5 6">
    <name type="scientific">Dictyostelium purpureum</name>
    <name type="common">Slime mold</name>
    <dbReference type="NCBI Taxonomy" id="5786"/>
    <lineage>
        <taxon>Eukaryota</taxon>
        <taxon>Amoebozoa</taxon>
        <taxon>Evosea</taxon>
        <taxon>Eumycetozoa</taxon>
        <taxon>Dictyostelia</taxon>
        <taxon>Dictyosteliales</taxon>
        <taxon>Dictyosteliaceae</taxon>
        <taxon>Dictyostelium</taxon>
    </lineage>
</organism>
<evidence type="ECO:0000313" key="6">
    <source>
        <dbReference type="Proteomes" id="UP000001064"/>
    </source>
</evidence>
<dbReference type="RefSeq" id="XP_003290076.1">
    <property type="nucleotide sequence ID" value="XM_003290028.1"/>
</dbReference>
<proteinExistence type="predicted"/>
<dbReference type="InterPro" id="IPR013968">
    <property type="entry name" value="PKS_KR"/>
</dbReference>
<dbReference type="AlphaFoldDB" id="F0ZRM7"/>
<evidence type="ECO:0000313" key="5">
    <source>
        <dbReference type="EMBL" id="EGC33412.1"/>
    </source>
</evidence>
<dbReference type="GO" id="GO:0016740">
    <property type="term" value="F:transferase activity"/>
    <property type="evidence" value="ECO:0007669"/>
    <property type="project" value="UniProtKB-KW"/>
</dbReference>
<dbReference type="InParanoid" id="F0ZRM7"/>
<dbReference type="InterPro" id="IPR009081">
    <property type="entry name" value="PP-bd_ACP"/>
</dbReference>
<evidence type="ECO:0000256" key="1">
    <source>
        <dbReference type="ARBA" id="ARBA00022450"/>
    </source>
</evidence>
<protein>
    <recommendedName>
        <fullName evidence="4">Carrier domain-containing protein</fullName>
    </recommendedName>
</protein>
<dbReference type="InterPro" id="IPR050444">
    <property type="entry name" value="Polyketide_Synthase"/>
</dbReference>
<dbReference type="SUPFAM" id="SSF47336">
    <property type="entry name" value="ACP-like"/>
    <property type="match status" value="1"/>
</dbReference>